<dbReference type="Proteomes" id="UP001153737">
    <property type="component" value="Chromosome 16"/>
</dbReference>
<keyword evidence="3" id="KW-1185">Reference proteome</keyword>
<proteinExistence type="predicted"/>
<dbReference type="OrthoDB" id="6781223at2759"/>
<gene>
    <name evidence="2" type="ORF">PHAECO_LOCUS5439</name>
</gene>
<feature type="compositionally biased region" description="Polar residues" evidence="1">
    <location>
        <begin position="101"/>
        <end position="136"/>
    </location>
</feature>
<feature type="region of interest" description="Disordered" evidence="1">
    <location>
        <begin position="1"/>
        <end position="147"/>
    </location>
</feature>
<dbReference type="EMBL" id="OU896722">
    <property type="protein sequence ID" value="CAG9817664.1"/>
    <property type="molecule type" value="Genomic_DNA"/>
</dbReference>
<reference evidence="2" key="1">
    <citation type="submission" date="2022-01" db="EMBL/GenBank/DDBJ databases">
        <authorList>
            <person name="King R."/>
        </authorList>
    </citation>
    <scope>NUCLEOTIDE SEQUENCE</scope>
</reference>
<dbReference type="AlphaFoldDB" id="A0A9N9X216"/>
<name>A0A9N9X216_PHACE</name>
<evidence type="ECO:0000256" key="1">
    <source>
        <dbReference type="SAM" id="MobiDB-lite"/>
    </source>
</evidence>
<feature type="compositionally biased region" description="Basic and acidic residues" evidence="1">
    <location>
        <begin position="7"/>
        <end position="19"/>
    </location>
</feature>
<evidence type="ECO:0000313" key="2">
    <source>
        <dbReference type="EMBL" id="CAG9817664.1"/>
    </source>
</evidence>
<accession>A0A9N9X216</accession>
<reference evidence="2" key="2">
    <citation type="submission" date="2022-10" db="EMBL/GenBank/DDBJ databases">
        <authorList>
            <consortium name="ENA_rothamsted_submissions"/>
            <consortium name="culmorum"/>
            <person name="King R."/>
        </authorList>
    </citation>
    <scope>NUCLEOTIDE SEQUENCE</scope>
</reference>
<protein>
    <submittedName>
        <fullName evidence="2">Uncharacterized protein</fullName>
    </submittedName>
</protein>
<evidence type="ECO:0000313" key="3">
    <source>
        <dbReference type="Proteomes" id="UP001153737"/>
    </source>
</evidence>
<organism evidence="2 3">
    <name type="scientific">Phaedon cochleariae</name>
    <name type="common">Mustard beetle</name>
    <dbReference type="NCBI Taxonomy" id="80249"/>
    <lineage>
        <taxon>Eukaryota</taxon>
        <taxon>Metazoa</taxon>
        <taxon>Ecdysozoa</taxon>
        <taxon>Arthropoda</taxon>
        <taxon>Hexapoda</taxon>
        <taxon>Insecta</taxon>
        <taxon>Pterygota</taxon>
        <taxon>Neoptera</taxon>
        <taxon>Endopterygota</taxon>
        <taxon>Coleoptera</taxon>
        <taxon>Polyphaga</taxon>
        <taxon>Cucujiformia</taxon>
        <taxon>Chrysomeloidea</taxon>
        <taxon>Chrysomelidae</taxon>
        <taxon>Chrysomelinae</taxon>
        <taxon>Chrysomelini</taxon>
        <taxon>Phaedon</taxon>
    </lineage>
</organism>
<sequence length="271" mass="31098">MDTSDPPPRRLEKRPRDPHSAPADNTRSKKIKNIETDGYVKPRKKKTTKWTRAFQKRPNTTTPTNNRFEVLRSTEEENASQSLPQDIPLPTDQSTDEEPSTSRTLKPTQKVNKNTNITQANKNKNQGTSQNKQTTPKKGEKPPPIVFDGVLKDRREIIPLIKSLTTKPFYFKYGGDSALLYTETVQDFENVKQKLKEDEVSFYSYSLKKDKTHAFVLRGLDFEPEPSEIMQEMKDDYNIMVKEVYRLNTSSVNISSSNNRKQATPCVAIIQ</sequence>